<evidence type="ECO:0000313" key="3">
    <source>
        <dbReference type="Proteomes" id="UP000237968"/>
    </source>
</evidence>
<dbReference type="EMBL" id="PVNK01000168">
    <property type="protein sequence ID" value="PRP95531.1"/>
    <property type="molecule type" value="Genomic_DNA"/>
</dbReference>
<evidence type="ECO:0000313" key="2">
    <source>
        <dbReference type="EMBL" id="PRP95531.1"/>
    </source>
</evidence>
<dbReference type="SUPFAM" id="SSF53901">
    <property type="entry name" value="Thiolase-like"/>
    <property type="match status" value="1"/>
</dbReference>
<accession>A0A2S9XS51</accession>
<dbReference type="Proteomes" id="UP000237968">
    <property type="component" value="Unassembled WGS sequence"/>
</dbReference>
<dbReference type="Gene3D" id="3.40.47.10">
    <property type="match status" value="1"/>
</dbReference>
<protein>
    <submittedName>
        <fullName evidence="2">3-oxoacyl-(Acyl carrier protein) synthase</fullName>
    </submittedName>
</protein>
<dbReference type="InterPro" id="IPR016039">
    <property type="entry name" value="Thiolase-like"/>
</dbReference>
<comment type="caution">
    <text evidence="2">The sequence shown here is derived from an EMBL/GenBank/DDBJ whole genome shotgun (WGS) entry which is preliminary data.</text>
</comment>
<dbReference type="RefSeq" id="WP_106393140.1">
    <property type="nucleotide sequence ID" value="NZ_PVNK01000168.1"/>
</dbReference>
<feature type="region of interest" description="Disordered" evidence="1">
    <location>
        <begin position="429"/>
        <end position="448"/>
    </location>
</feature>
<proteinExistence type="predicted"/>
<keyword evidence="3" id="KW-1185">Reference proteome</keyword>
<dbReference type="GO" id="GO:0016746">
    <property type="term" value="F:acyltransferase activity"/>
    <property type="evidence" value="ECO:0007669"/>
    <property type="project" value="InterPro"/>
</dbReference>
<evidence type="ECO:0000256" key="1">
    <source>
        <dbReference type="SAM" id="MobiDB-lite"/>
    </source>
</evidence>
<name>A0A2S9XS51_9BACT</name>
<dbReference type="OrthoDB" id="5494346at2"/>
<gene>
    <name evidence="2" type="ORF">ENSA5_38140</name>
</gene>
<sequence length="448" mass="47481">MSGFVIAKLGACAALGTEASGLQAEVIAGTSAFEHRLGPRGAVTVVALETLAIAEPRAARRRALLEHALADLLDGLSWEPGRVALVHASAAEEGTELEDRVVQRAREAGQQIASVHGARHARASWFMALVRARELLDEGRCEAVLVFASDSRCDRETLAALARACETLGDDNRDGLIPGEGACVALCCLPDAPLAGLPTAIACEQLAIGREPNPFAGSEPSISTGLTSLFRSLSPSPPVDVVVDCQTGQARFTKEFHAAYLRCVERMPEPLVRTSTAGSFGDAGAATGGLAMILAQLELATRARALAYASDDDGQLGGAVLARSGGGTALRERLERLWARRQVAPASAFHQRQELIEDHLDTCGYLVLDRFDDLVSGQTPWRELDGVERRIQAQLDALALGGRSTIERARAGLGSGAGVRGAVARQLHAMSNWAPEPKTNRRTRRLGP</sequence>
<reference evidence="2 3" key="1">
    <citation type="submission" date="2018-03" db="EMBL/GenBank/DDBJ databases">
        <title>Draft Genome Sequences of the Obligatory Marine Myxobacteria Enhygromyxa salina SWB005.</title>
        <authorList>
            <person name="Poehlein A."/>
            <person name="Moghaddam J.A."/>
            <person name="Harms H."/>
            <person name="Alanjari M."/>
            <person name="Koenig G.M."/>
            <person name="Daniel R."/>
            <person name="Schaeberle T.F."/>
        </authorList>
    </citation>
    <scope>NUCLEOTIDE SEQUENCE [LARGE SCALE GENOMIC DNA]</scope>
    <source>
        <strain evidence="2 3">SWB005</strain>
    </source>
</reference>
<organism evidence="2 3">
    <name type="scientific">Enhygromyxa salina</name>
    <dbReference type="NCBI Taxonomy" id="215803"/>
    <lineage>
        <taxon>Bacteria</taxon>
        <taxon>Pseudomonadati</taxon>
        <taxon>Myxococcota</taxon>
        <taxon>Polyangia</taxon>
        <taxon>Nannocystales</taxon>
        <taxon>Nannocystaceae</taxon>
        <taxon>Enhygromyxa</taxon>
    </lineage>
</organism>
<dbReference type="AlphaFoldDB" id="A0A2S9XS51"/>